<accession>A0A1W4WWN2</accession>
<dbReference type="Proteomes" id="UP000192223">
    <property type="component" value="Unplaced"/>
</dbReference>
<keyword evidence="2" id="KW-0805">Transcription regulation</keyword>
<evidence type="ECO:0000313" key="6">
    <source>
        <dbReference type="Proteomes" id="UP000192223"/>
    </source>
</evidence>
<gene>
    <name evidence="7" type="primary">LOC108739082</name>
</gene>
<keyword evidence="4" id="KW-0804">Transcription</keyword>
<dbReference type="InterPro" id="IPR028322">
    <property type="entry name" value="PNRC-like_rgn"/>
</dbReference>
<dbReference type="InterPro" id="IPR026780">
    <property type="entry name" value="PNRC1/2"/>
</dbReference>
<reference evidence="7" key="1">
    <citation type="submission" date="2025-08" db="UniProtKB">
        <authorList>
            <consortium name="RefSeq"/>
        </authorList>
    </citation>
    <scope>IDENTIFICATION</scope>
    <source>
        <tissue evidence="7">Entire body</tissue>
    </source>
</reference>
<proteinExistence type="predicted"/>
<dbReference type="GeneID" id="108739082"/>
<keyword evidence="3" id="KW-0010">Activator</keyword>
<evidence type="ECO:0000256" key="4">
    <source>
        <dbReference type="ARBA" id="ARBA00023163"/>
    </source>
</evidence>
<dbReference type="PANTHER" id="PTHR15405">
    <property type="entry name" value="PROLINE-RICH NUCLEAR RECEPTOR COACTIVATOR"/>
    <property type="match status" value="1"/>
</dbReference>
<name>A0A1W4WWN2_AGRPL</name>
<dbReference type="GO" id="GO:0005634">
    <property type="term" value="C:nucleus"/>
    <property type="evidence" value="ECO:0007669"/>
    <property type="project" value="UniProtKB-SubCell"/>
</dbReference>
<dbReference type="AlphaFoldDB" id="A0A1W4WWN2"/>
<keyword evidence="6" id="KW-1185">Reference proteome</keyword>
<comment type="subcellular location">
    <subcellularLocation>
        <location evidence="1">Nucleus</location>
    </subcellularLocation>
</comment>
<protein>
    <submittedName>
        <fullName evidence="7">Proline-rich nuclear receptor coactivator 2-like</fullName>
    </submittedName>
</protein>
<evidence type="ECO:0000256" key="5">
    <source>
        <dbReference type="ARBA" id="ARBA00023242"/>
    </source>
</evidence>
<dbReference type="OrthoDB" id="6688745at2759"/>
<dbReference type="InParanoid" id="A0A1W4WWN2"/>
<dbReference type="RefSeq" id="XP_018328291.1">
    <property type="nucleotide sequence ID" value="XM_018472789.1"/>
</dbReference>
<dbReference type="KEGG" id="apln:108739082"/>
<dbReference type="GO" id="GO:0016071">
    <property type="term" value="P:mRNA metabolic process"/>
    <property type="evidence" value="ECO:0007669"/>
    <property type="project" value="UniProtKB-ARBA"/>
</dbReference>
<organism evidence="6 7">
    <name type="scientific">Agrilus planipennis</name>
    <name type="common">Emerald ash borer</name>
    <name type="synonym">Agrilus marcopoli</name>
    <dbReference type="NCBI Taxonomy" id="224129"/>
    <lineage>
        <taxon>Eukaryota</taxon>
        <taxon>Metazoa</taxon>
        <taxon>Ecdysozoa</taxon>
        <taxon>Arthropoda</taxon>
        <taxon>Hexapoda</taxon>
        <taxon>Insecta</taxon>
        <taxon>Pterygota</taxon>
        <taxon>Neoptera</taxon>
        <taxon>Endopterygota</taxon>
        <taxon>Coleoptera</taxon>
        <taxon>Polyphaga</taxon>
        <taxon>Elateriformia</taxon>
        <taxon>Buprestoidea</taxon>
        <taxon>Buprestidae</taxon>
        <taxon>Agrilinae</taxon>
        <taxon>Agrilus</taxon>
    </lineage>
</organism>
<keyword evidence="5" id="KW-0539">Nucleus</keyword>
<evidence type="ECO:0000313" key="7">
    <source>
        <dbReference type="RefSeq" id="XP_018328291.1"/>
    </source>
</evidence>
<sequence length="124" mass="13825">MAKKNLGTYKGDYSKSRAIKHPNPAYYFNTIANNSRTNAIGVQRMSLHRYSTSDSQGSSPRTSPGLLAGHYAGCKWVEPPLPSALPPPPQHWMQKMSINCKFTKEASQPSDFTRQLKMLLNVQA</sequence>
<evidence type="ECO:0000256" key="1">
    <source>
        <dbReference type="ARBA" id="ARBA00004123"/>
    </source>
</evidence>
<evidence type="ECO:0000256" key="2">
    <source>
        <dbReference type="ARBA" id="ARBA00023015"/>
    </source>
</evidence>
<dbReference type="Pfam" id="PF15365">
    <property type="entry name" value="PNRC"/>
    <property type="match status" value="1"/>
</dbReference>
<evidence type="ECO:0000256" key="3">
    <source>
        <dbReference type="ARBA" id="ARBA00023159"/>
    </source>
</evidence>